<dbReference type="AlphaFoldDB" id="A0A1R3HV12"/>
<proteinExistence type="predicted"/>
<accession>A0A1R3HV12</accession>
<keyword evidence="2" id="KW-1185">Reference proteome</keyword>
<organism evidence="1 2">
    <name type="scientific">Corchorus olitorius</name>
    <dbReference type="NCBI Taxonomy" id="93759"/>
    <lineage>
        <taxon>Eukaryota</taxon>
        <taxon>Viridiplantae</taxon>
        <taxon>Streptophyta</taxon>
        <taxon>Embryophyta</taxon>
        <taxon>Tracheophyta</taxon>
        <taxon>Spermatophyta</taxon>
        <taxon>Magnoliopsida</taxon>
        <taxon>eudicotyledons</taxon>
        <taxon>Gunneridae</taxon>
        <taxon>Pentapetalae</taxon>
        <taxon>rosids</taxon>
        <taxon>malvids</taxon>
        <taxon>Malvales</taxon>
        <taxon>Malvaceae</taxon>
        <taxon>Grewioideae</taxon>
        <taxon>Apeibeae</taxon>
        <taxon>Corchorus</taxon>
    </lineage>
</organism>
<comment type="caution">
    <text evidence="1">The sequence shown here is derived from an EMBL/GenBank/DDBJ whole genome shotgun (WGS) entry which is preliminary data.</text>
</comment>
<gene>
    <name evidence="1" type="ORF">COLO4_26701</name>
</gene>
<dbReference type="EMBL" id="AWUE01019361">
    <property type="protein sequence ID" value="OMO74138.1"/>
    <property type="molecule type" value="Genomic_DNA"/>
</dbReference>
<evidence type="ECO:0000313" key="2">
    <source>
        <dbReference type="Proteomes" id="UP000187203"/>
    </source>
</evidence>
<name>A0A1R3HV12_9ROSI</name>
<protein>
    <submittedName>
        <fullName evidence="1">Uncharacterized protein</fullName>
    </submittedName>
</protein>
<sequence>MVMNGDPHLYKIPSSERQKSLIRWPREAPFPHIKDYHGIQKKRQ</sequence>
<reference evidence="2" key="1">
    <citation type="submission" date="2013-09" db="EMBL/GenBank/DDBJ databases">
        <title>Corchorus olitorius genome sequencing.</title>
        <authorList>
            <person name="Alam M."/>
            <person name="Haque M.S."/>
            <person name="Islam M.S."/>
            <person name="Emdad E.M."/>
            <person name="Islam M.M."/>
            <person name="Ahmed B."/>
            <person name="Halim A."/>
            <person name="Hossen Q.M.M."/>
            <person name="Hossain M.Z."/>
            <person name="Ahmed R."/>
            <person name="Khan M.M."/>
            <person name="Islam R."/>
            <person name="Rashid M.M."/>
            <person name="Khan S.A."/>
            <person name="Rahman M.S."/>
            <person name="Alam M."/>
            <person name="Yahiya A.S."/>
            <person name="Khan M.S."/>
            <person name="Azam M.S."/>
            <person name="Haque T."/>
            <person name="Lashkar M.Z.H."/>
            <person name="Akhand A.I."/>
            <person name="Morshed G."/>
            <person name="Roy S."/>
            <person name="Uddin K.S."/>
            <person name="Rabeya T."/>
            <person name="Hossain A.S."/>
            <person name="Chowdhury A."/>
            <person name="Snigdha A.R."/>
            <person name="Mortoza M.S."/>
            <person name="Matin S.A."/>
            <person name="Hoque S.M.E."/>
            <person name="Islam M.K."/>
            <person name="Roy D.K."/>
            <person name="Haider R."/>
            <person name="Moosa M.M."/>
            <person name="Elias S.M."/>
            <person name="Hasan A.M."/>
            <person name="Jahan S."/>
            <person name="Shafiuddin M."/>
            <person name="Mahmood N."/>
            <person name="Shommy N.S."/>
        </authorList>
    </citation>
    <scope>NUCLEOTIDE SEQUENCE [LARGE SCALE GENOMIC DNA]</scope>
    <source>
        <strain evidence="2">cv. O-4</strain>
    </source>
</reference>
<dbReference type="Proteomes" id="UP000187203">
    <property type="component" value="Unassembled WGS sequence"/>
</dbReference>
<evidence type="ECO:0000313" key="1">
    <source>
        <dbReference type="EMBL" id="OMO74138.1"/>
    </source>
</evidence>